<accession>A0AAV4X502</accession>
<reference evidence="1 2" key="1">
    <citation type="submission" date="2021-06" db="EMBL/GenBank/DDBJ databases">
        <title>Caerostris extrusa draft genome.</title>
        <authorList>
            <person name="Kono N."/>
            <person name="Arakawa K."/>
        </authorList>
    </citation>
    <scope>NUCLEOTIDE SEQUENCE [LARGE SCALE GENOMIC DNA]</scope>
</reference>
<dbReference type="Proteomes" id="UP001054945">
    <property type="component" value="Unassembled WGS sequence"/>
</dbReference>
<proteinExistence type="predicted"/>
<keyword evidence="2" id="KW-1185">Reference proteome</keyword>
<dbReference type="EMBL" id="BPLR01017151">
    <property type="protein sequence ID" value="GIY89086.1"/>
    <property type="molecule type" value="Genomic_DNA"/>
</dbReference>
<gene>
    <name evidence="1" type="ORF">CEXT_532661</name>
</gene>
<dbReference type="AlphaFoldDB" id="A0AAV4X502"/>
<organism evidence="1 2">
    <name type="scientific">Caerostris extrusa</name>
    <name type="common">Bark spider</name>
    <name type="synonym">Caerostris bankana</name>
    <dbReference type="NCBI Taxonomy" id="172846"/>
    <lineage>
        <taxon>Eukaryota</taxon>
        <taxon>Metazoa</taxon>
        <taxon>Ecdysozoa</taxon>
        <taxon>Arthropoda</taxon>
        <taxon>Chelicerata</taxon>
        <taxon>Arachnida</taxon>
        <taxon>Araneae</taxon>
        <taxon>Araneomorphae</taxon>
        <taxon>Entelegynae</taxon>
        <taxon>Araneoidea</taxon>
        <taxon>Araneidae</taxon>
        <taxon>Caerostris</taxon>
    </lineage>
</organism>
<protein>
    <submittedName>
        <fullName evidence="1">Uncharacterized protein</fullName>
    </submittedName>
</protein>
<sequence>MHLPLPNIQILGSQSIHHRNLLPIARFRISRVAFSTFVLEKLICVQFIPWIVGGGGVYCKGQPCSVNPDCDKHEGGVERAPRDKYIPQRLILIFLQNARF</sequence>
<evidence type="ECO:0000313" key="1">
    <source>
        <dbReference type="EMBL" id="GIY89086.1"/>
    </source>
</evidence>
<evidence type="ECO:0000313" key="2">
    <source>
        <dbReference type="Proteomes" id="UP001054945"/>
    </source>
</evidence>
<comment type="caution">
    <text evidence="1">The sequence shown here is derived from an EMBL/GenBank/DDBJ whole genome shotgun (WGS) entry which is preliminary data.</text>
</comment>
<name>A0AAV4X502_CAEEX</name>